<dbReference type="EMBL" id="CP001631">
    <property type="protein sequence ID" value="ACU54284.1"/>
    <property type="molecule type" value="Genomic_DNA"/>
</dbReference>
<organism evidence="1 2">
    <name type="scientific">Acidimicrobium ferrooxidans (strain DSM 10331 / JCM 15462 / NBRC 103882 / ICP)</name>
    <dbReference type="NCBI Taxonomy" id="525909"/>
    <lineage>
        <taxon>Bacteria</taxon>
        <taxon>Bacillati</taxon>
        <taxon>Actinomycetota</taxon>
        <taxon>Acidimicrobiia</taxon>
        <taxon>Acidimicrobiales</taxon>
        <taxon>Acidimicrobiaceae</taxon>
        <taxon>Acidimicrobium</taxon>
    </lineage>
</organism>
<dbReference type="HOGENOM" id="CLU_1197717_0_0_11"/>
<proteinExistence type="predicted"/>
<dbReference type="KEGG" id="afo:Afer_1358"/>
<sequence>MGPTSLAEAVEAVRAQRLDPSSLELGALVESALVGIDDPEVLGGALVAASWLLARWLGALTTEPDEEVLELADERRERVLVALALQRAISRAAGQLAQRLGDQDAVLARAVPVPEPPLAPIDPASLRAALVGLEGRGRRAVGTVTLPSQMVRIEVVAERVLASVRARRRTTFRDVVRGWRALEVVVGFVIVLEGYALGALTLEVVGDELWVGLVDDDAARALVGIGVASHD</sequence>
<evidence type="ECO:0000313" key="2">
    <source>
        <dbReference type="Proteomes" id="UP000000771"/>
    </source>
</evidence>
<dbReference type="RefSeq" id="WP_015798768.1">
    <property type="nucleotide sequence ID" value="NC_013124.1"/>
</dbReference>
<gene>
    <name evidence="1" type="ordered locus">Afer_1358</name>
</gene>
<dbReference type="Proteomes" id="UP000000771">
    <property type="component" value="Chromosome"/>
</dbReference>
<keyword evidence="2" id="KW-1185">Reference proteome</keyword>
<evidence type="ECO:0008006" key="3">
    <source>
        <dbReference type="Google" id="ProtNLM"/>
    </source>
</evidence>
<evidence type="ECO:0000313" key="1">
    <source>
        <dbReference type="EMBL" id="ACU54284.1"/>
    </source>
</evidence>
<dbReference type="OrthoDB" id="3268555at2"/>
<accession>C7LZX6</accession>
<dbReference type="AlphaFoldDB" id="C7LZX6"/>
<reference evidence="1 2" key="1">
    <citation type="journal article" date="2009" name="Stand. Genomic Sci.">
        <title>Complete genome sequence of Acidimicrobium ferrooxidans type strain (ICP).</title>
        <authorList>
            <person name="Clum A."/>
            <person name="Nolan M."/>
            <person name="Lang E."/>
            <person name="Glavina Del Rio T."/>
            <person name="Tice H."/>
            <person name="Copeland A."/>
            <person name="Cheng J.F."/>
            <person name="Lucas S."/>
            <person name="Chen F."/>
            <person name="Bruce D."/>
            <person name="Goodwin L."/>
            <person name="Pitluck S."/>
            <person name="Ivanova N."/>
            <person name="Mavrommatis K."/>
            <person name="Mikhailova N."/>
            <person name="Pati A."/>
            <person name="Chen A."/>
            <person name="Palaniappan K."/>
            <person name="Goker M."/>
            <person name="Spring S."/>
            <person name="Land M."/>
            <person name="Hauser L."/>
            <person name="Chang Y.J."/>
            <person name="Jeffries C.C."/>
            <person name="Chain P."/>
            <person name="Bristow J."/>
            <person name="Eisen J.A."/>
            <person name="Markowitz V."/>
            <person name="Hugenholtz P."/>
            <person name="Kyrpides N.C."/>
            <person name="Klenk H.P."/>
            <person name="Lapidus A."/>
        </authorList>
    </citation>
    <scope>NUCLEOTIDE SEQUENCE [LARGE SCALE GENOMIC DNA]</scope>
    <source>
        <strain evidence="2">DSM 10331 / JCM 15462 / NBRC 103882 / ICP</strain>
    </source>
</reference>
<name>C7LZX6_ACIFD</name>
<protein>
    <recommendedName>
        <fullName evidence="3">Chromosome segregation and condensation protein ScpA</fullName>
    </recommendedName>
</protein>
<dbReference type="STRING" id="525909.Afer_1358"/>
<dbReference type="eggNOG" id="ENOG503251Q">
    <property type="taxonomic scope" value="Bacteria"/>
</dbReference>